<feature type="non-terminal residue" evidence="2">
    <location>
        <position position="1"/>
    </location>
</feature>
<dbReference type="AlphaFoldDB" id="A0AAN5CX03"/>
<keyword evidence="3" id="KW-1185">Reference proteome</keyword>
<sequence>PMPRYNYQLTSKPTFARARVTVTMDFLEDNLYMLDFEDDFDYTGPSSAQTVKSQSQVLPPEDDTNKSDAAFLSLAQQIQHVKESSPVSGQSTPETTPQSTPVPSQVTEQSAPTLSSKEDRQEKSRKARYLKLRAELKKYTCPPLPLLDEAARAFLELTEHLNEDEEEEEDVARSTKPTSDSVAFPDPIQAVNMRMDALEKQFASIAPPSQKARGESELESRTEDYDLLSEQSMDGPEKDLAEARQRIAQLEREKEAMTEKYNELVKTMMGTVMNAMK</sequence>
<protein>
    <submittedName>
        <fullName evidence="2">Uncharacterized protein</fullName>
    </submittedName>
</protein>
<feature type="region of interest" description="Disordered" evidence="1">
    <location>
        <begin position="79"/>
        <end position="125"/>
    </location>
</feature>
<feature type="compositionally biased region" description="Basic and acidic residues" evidence="1">
    <location>
        <begin position="235"/>
        <end position="246"/>
    </location>
</feature>
<dbReference type="EMBL" id="BTRK01000005">
    <property type="protein sequence ID" value="GMR52626.1"/>
    <property type="molecule type" value="Genomic_DNA"/>
</dbReference>
<proteinExistence type="predicted"/>
<accession>A0AAN5CX03</accession>
<feature type="region of interest" description="Disordered" evidence="1">
    <location>
        <begin position="205"/>
        <end position="246"/>
    </location>
</feature>
<name>A0AAN5CX03_9BILA</name>
<feature type="compositionally biased region" description="Polar residues" evidence="1">
    <location>
        <begin position="79"/>
        <end position="89"/>
    </location>
</feature>
<gene>
    <name evidence="2" type="ORF">PMAYCL1PPCAC_22821</name>
</gene>
<feature type="compositionally biased region" description="Polar residues" evidence="1">
    <location>
        <begin position="45"/>
        <end position="57"/>
    </location>
</feature>
<evidence type="ECO:0000256" key="1">
    <source>
        <dbReference type="SAM" id="MobiDB-lite"/>
    </source>
</evidence>
<organism evidence="2 3">
    <name type="scientific">Pristionchus mayeri</name>
    <dbReference type="NCBI Taxonomy" id="1317129"/>
    <lineage>
        <taxon>Eukaryota</taxon>
        <taxon>Metazoa</taxon>
        <taxon>Ecdysozoa</taxon>
        <taxon>Nematoda</taxon>
        <taxon>Chromadorea</taxon>
        <taxon>Rhabditida</taxon>
        <taxon>Rhabditina</taxon>
        <taxon>Diplogasteromorpha</taxon>
        <taxon>Diplogasteroidea</taxon>
        <taxon>Neodiplogasteridae</taxon>
        <taxon>Pristionchus</taxon>
    </lineage>
</organism>
<reference evidence="3" key="1">
    <citation type="submission" date="2022-10" db="EMBL/GenBank/DDBJ databases">
        <title>Genome assembly of Pristionchus species.</title>
        <authorList>
            <person name="Yoshida K."/>
            <person name="Sommer R.J."/>
        </authorList>
    </citation>
    <scope>NUCLEOTIDE SEQUENCE [LARGE SCALE GENOMIC DNA]</scope>
    <source>
        <strain evidence="3">RS5460</strain>
    </source>
</reference>
<feature type="region of interest" description="Disordered" evidence="1">
    <location>
        <begin position="160"/>
        <end position="184"/>
    </location>
</feature>
<dbReference type="Proteomes" id="UP001328107">
    <property type="component" value="Unassembled WGS sequence"/>
</dbReference>
<feature type="compositionally biased region" description="Basic and acidic residues" evidence="1">
    <location>
        <begin position="212"/>
        <end position="224"/>
    </location>
</feature>
<feature type="compositionally biased region" description="Low complexity" evidence="1">
    <location>
        <begin position="90"/>
        <end position="107"/>
    </location>
</feature>
<evidence type="ECO:0000313" key="2">
    <source>
        <dbReference type="EMBL" id="GMR52626.1"/>
    </source>
</evidence>
<comment type="caution">
    <text evidence="2">The sequence shown here is derived from an EMBL/GenBank/DDBJ whole genome shotgun (WGS) entry which is preliminary data.</text>
</comment>
<feature type="region of interest" description="Disordered" evidence="1">
    <location>
        <begin position="45"/>
        <end position="66"/>
    </location>
</feature>
<evidence type="ECO:0000313" key="3">
    <source>
        <dbReference type="Proteomes" id="UP001328107"/>
    </source>
</evidence>